<dbReference type="AlphaFoldDB" id="A0A137NSW3"/>
<dbReference type="EMBL" id="KQ964803">
    <property type="protein sequence ID" value="KXN65867.1"/>
    <property type="molecule type" value="Genomic_DNA"/>
</dbReference>
<dbReference type="GO" id="GO:0005829">
    <property type="term" value="C:cytosol"/>
    <property type="evidence" value="ECO:0007669"/>
    <property type="project" value="TreeGrafter"/>
</dbReference>
<sequence length="284" mass="31802">MSDKKPASSVHRIPDEFLIDLVNENPDLNMAELGKLAGTTATIISMRLREINYDGERVKYIHKPTGKTKTFTDDYLISLANENPDSTVKELSTLVGASFSSVLRRVKQINSSEERIKCKPKNVGKPKKFTDESLITLANENPDISLTELSSLVGASITAVSRRIDQINSFEEKIKLKSKKAGKKSKITDELILNLLNENPDLKMQELGKLVGVSVSAISHRLTKMKNNGIRLQYSYKGCKNRRFEESQKQKIRVSNQLIIDLVNENPELKIRELAGLTKSSLST</sequence>
<dbReference type="SUPFAM" id="SSF46785">
    <property type="entry name" value="Winged helix' DNA-binding domain"/>
    <property type="match status" value="1"/>
</dbReference>
<gene>
    <name evidence="1" type="ORF">CONCODRAFT_12423</name>
</gene>
<accession>A0A137NSW3</accession>
<name>A0A137NSW3_CONC2</name>
<reference evidence="1 2" key="1">
    <citation type="journal article" date="2015" name="Genome Biol. Evol.">
        <title>Phylogenomic analyses indicate that early fungi evolved digesting cell walls of algal ancestors of land plants.</title>
        <authorList>
            <person name="Chang Y."/>
            <person name="Wang S."/>
            <person name="Sekimoto S."/>
            <person name="Aerts A.L."/>
            <person name="Choi C."/>
            <person name="Clum A."/>
            <person name="LaButti K.M."/>
            <person name="Lindquist E.A."/>
            <person name="Yee Ngan C."/>
            <person name="Ohm R.A."/>
            <person name="Salamov A.A."/>
            <person name="Grigoriev I.V."/>
            <person name="Spatafora J.W."/>
            <person name="Berbee M.L."/>
        </authorList>
    </citation>
    <scope>NUCLEOTIDE SEQUENCE [LARGE SCALE GENOMIC DNA]</scope>
    <source>
        <strain evidence="1 2">NRRL 28638</strain>
    </source>
</reference>
<dbReference type="Gene3D" id="1.10.10.10">
    <property type="entry name" value="Winged helix-like DNA-binding domain superfamily/Winged helix DNA-binding domain"/>
    <property type="match status" value="2"/>
</dbReference>
<dbReference type="GO" id="GO:0043200">
    <property type="term" value="P:response to amino acid"/>
    <property type="evidence" value="ECO:0007669"/>
    <property type="project" value="TreeGrafter"/>
</dbReference>
<dbReference type="PANTHER" id="PTHR30154:SF20">
    <property type="entry name" value="LEUCINE-RESPONSIVE REGULATORY PROTEIN"/>
    <property type="match status" value="1"/>
</dbReference>
<dbReference type="InterPro" id="IPR036388">
    <property type="entry name" value="WH-like_DNA-bd_sf"/>
</dbReference>
<dbReference type="InterPro" id="IPR036390">
    <property type="entry name" value="WH_DNA-bd_sf"/>
</dbReference>
<organism evidence="1 2">
    <name type="scientific">Conidiobolus coronatus (strain ATCC 28846 / CBS 209.66 / NRRL 28638)</name>
    <name type="common">Delacroixia coronata</name>
    <dbReference type="NCBI Taxonomy" id="796925"/>
    <lineage>
        <taxon>Eukaryota</taxon>
        <taxon>Fungi</taxon>
        <taxon>Fungi incertae sedis</taxon>
        <taxon>Zoopagomycota</taxon>
        <taxon>Entomophthoromycotina</taxon>
        <taxon>Entomophthoromycetes</taxon>
        <taxon>Entomophthorales</taxon>
        <taxon>Ancylistaceae</taxon>
        <taxon>Conidiobolus</taxon>
    </lineage>
</organism>
<evidence type="ECO:0000313" key="1">
    <source>
        <dbReference type="EMBL" id="KXN65867.1"/>
    </source>
</evidence>
<dbReference type="Pfam" id="PF13412">
    <property type="entry name" value="HTH_24"/>
    <property type="match status" value="1"/>
</dbReference>
<proteinExistence type="predicted"/>
<protein>
    <submittedName>
        <fullName evidence="1">Uncharacterized protein</fullName>
    </submittedName>
</protein>
<evidence type="ECO:0000313" key="2">
    <source>
        <dbReference type="Proteomes" id="UP000070444"/>
    </source>
</evidence>
<dbReference type="GO" id="GO:0043565">
    <property type="term" value="F:sequence-specific DNA binding"/>
    <property type="evidence" value="ECO:0007669"/>
    <property type="project" value="TreeGrafter"/>
</dbReference>
<dbReference type="PANTHER" id="PTHR30154">
    <property type="entry name" value="LEUCINE-RESPONSIVE REGULATORY PROTEIN"/>
    <property type="match status" value="1"/>
</dbReference>
<keyword evidence="2" id="KW-1185">Reference proteome</keyword>
<feature type="non-terminal residue" evidence="1">
    <location>
        <position position="284"/>
    </location>
</feature>
<dbReference type="Proteomes" id="UP000070444">
    <property type="component" value="Unassembled WGS sequence"/>
</dbReference>